<gene>
    <name evidence="1" type="ORF">MSG28_006028</name>
</gene>
<comment type="caution">
    <text evidence="1">The sequence shown here is derived from an EMBL/GenBank/DDBJ whole genome shotgun (WGS) entry which is preliminary data.</text>
</comment>
<dbReference type="EMBL" id="CM046109">
    <property type="protein sequence ID" value="KAI8442568.1"/>
    <property type="molecule type" value="Genomic_DNA"/>
</dbReference>
<dbReference type="Proteomes" id="UP001064048">
    <property type="component" value="Chromosome 9"/>
</dbReference>
<sequence length="108" mass="12123">MINTNTFQESNPNTRNKGTGCRIRRDGCYPEWCHGGYNPGGVATRRGQRAASNLTTMESRSRKLIQLATGNLSNLNLAKEARGAQMNFTMMKDEDNKTVKLTELIKDR</sequence>
<name>A0ACC0L1T5_CHOFU</name>
<accession>A0ACC0L1T5</accession>
<proteinExistence type="predicted"/>
<evidence type="ECO:0000313" key="1">
    <source>
        <dbReference type="EMBL" id="KAI8442568.1"/>
    </source>
</evidence>
<protein>
    <submittedName>
        <fullName evidence="1">Uncharacterized protein</fullName>
    </submittedName>
</protein>
<organism evidence="1 2">
    <name type="scientific">Choristoneura fumiferana</name>
    <name type="common">Spruce budworm moth</name>
    <name type="synonym">Archips fumiferana</name>
    <dbReference type="NCBI Taxonomy" id="7141"/>
    <lineage>
        <taxon>Eukaryota</taxon>
        <taxon>Metazoa</taxon>
        <taxon>Ecdysozoa</taxon>
        <taxon>Arthropoda</taxon>
        <taxon>Hexapoda</taxon>
        <taxon>Insecta</taxon>
        <taxon>Pterygota</taxon>
        <taxon>Neoptera</taxon>
        <taxon>Endopterygota</taxon>
        <taxon>Lepidoptera</taxon>
        <taxon>Glossata</taxon>
        <taxon>Ditrysia</taxon>
        <taxon>Tortricoidea</taxon>
        <taxon>Tortricidae</taxon>
        <taxon>Tortricinae</taxon>
        <taxon>Choristoneura</taxon>
    </lineage>
</organism>
<keyword evidence="2" id="KW-1185">Reference proteome</keyword>
<reference evidence="1 2" key="1">
    <citation type="journal article" date="2022" name="Genome Biol. Evol.">
        <title>The Spruce Budworm Genome: Reconstructing the Evolutionary History of Antifreeze Proteins.</title>
        <authorList>
            <person name="Beliveau C."/>
            <person name="Gagne P."/>
            <person name="Picq S."/>
            <person name="Vernygora O."/>
            <person name="Keeling C.I."/>
            <person name="Pinkney K."/>
            <person name="Doucet D."/>
            <person name="Wen F."/>
            <person name="Johnston J.S."/>
            <person name="Maaroufi H."/>
            <person name="Boyle B."/>
            <person name="Laroche J."/>
            <person name="Dewar K."/>
            <person name="Juretic N."/>
            <person name="Blackburn G."/>
            <person name="Nisole A."/>
            <person name="Brunet B."/>
            <person name="Brandao M."/>
            <person name="Lumley L."/>
            <person name="Duan J."/>
            <person name="Quan G."/>
            <person name="Lucarotti C.J."/>
            <person name="Roe A.D."/>
            <person name="Sperling F.A.H."/>
            <person name="Levesque R.C."/>
            <person name="Cusson M."/>
        </authorList>
    </citation>
    <scope>NUCLEOTIDE SEQUENCE [LARGE SCALE GENOMIC DNA]</scope>
    <source>
        <strain evidence="1">Glfc:IPQL:Cfum</strain>
    </source>
</reference>
<evidence type="ECO:0000313" key="2">
    <source>
        <dbReference type="Proteomes" id="UP001064048"/>
    </source>
</evidence>